<dbReference type="PROSITE" id="PS50003">
    <property type="entry name" value="PH_DOMAIN"/>
    <property type="match status" value="1"/>
</dbReference>
<dbReference type="SMART" id="SM00233">
    <property type="entry name" value="PH"/>
    <property type="match status" value="1"/>
</dbReference>
<dbReference type="InterPro" id="IPR051092">
    <property type="entry name" value="FYVE_RhoGEF_PH"/>
</dbReference>
<keyword evidence="14" id="KW-0675">Receptor</keyword>
<dbReference type="CDD" id="cd00065">
    <property type="entry name" value="FYVE_like_SF"/>
    <property type="match status" value="1"/>
</dbReference>
<dbReference type="EMBL" id="JANTQA010000015">
    <property type="protein sequence ID" value="KAJ3448651.1"/>
    <property type="molecule type" value="Genomic_DNA"/>
</dbReference>
<dbReference type="SUPFAM" id="SSF57903">
    <property type="entry name" value="FYVE/PHD zinc finger"/>
    <property type="match status" value="1"/>
</dbReference>
<dbReference type="Gene3D" id="3.30.40.10">
    <property type="entry name" value="Zinc/RING finger domain, C3HC4 (zinc finger)"/>
    <property type="match status" value="1"/>
</dbReference>
<feature type="compositionally biased region" description="Low complexity" evidence="9">
    <location>
        <begin position="958"/>
        <end position="977"/>
    </location>
</feature>
<evidence type="ECO:0000259" key="10">
    <source>
        <dbReference type="PROSITE" id="PS50003"/>
    </source>
</evidence>
<dbReference type="SMART" id="SM00064">
    <property type="entry name" value="FYVE"/>
    <property type="match status" value="1"/>
</dbReference>
<sequence>MTKLFERFLIFSDLDNLTENKNHEMVLLYSFPTQTNQKIVKKYVPFCFSDYDVNTTDPMTKWESFTFVGTNEMGERSYSICKRIVSGPLLVRECMMFESALPLFSLFYRLLDLLEMQREISIQLVQDFLTDLYLKAVPLKGQAININLENRTLENLNKVKVSKEFKLYLQSKVIIKPFKNMNNTQKEEQNLITVNKNNNNENEKEKEKENQKENEQEKENKKENESEKEKETEKEQEQESKNENESEQEKEKENEKENENEKEKEEEKEEEEEEIEKLIQINYQKMNLPRRFSIIRPLADIGVEIIGKLLVTFKPQQIVKIFSSLILERKVVMFSRKIGYLSNVIQSFVSFLSPFTWHHILIPITPRSIMKAILAPMPYFLGMTSKFYNQIPNKTLEKIIWIDLDRGILNDPEKAINYLPSKPTNSLINKLKKYTEIYKNRKLSSAGPIFELFLEFWSKILDQYDQCVLFDRRTGQCSFNLEGFASNRSKSFKKFIGQFKKTQMWEFWVDNRLESIRQGDTIRPVGEFELKRIERSKSTLNKSTKHFISALLKKNKANKKQISITNISKELESINNFHLNKLGNNDDDNENQMKNENDNKTNINGNNQNGGGNGNEKTENNNKNENENENENENNQIIINNSDGGGKNGNFNITDTFETILKQMQNQGDRWKHLSDIISAELRMENNLKKIMVHFAIPSQDKNLIPEESWKMIFRNVKSLYEMQKQLIEELNTRKKSLIELGKIGDIYIKMAPFFQIYSTYISSYEIIQNTLNDVMKTQKFHNFVLAKQNESKSDLMSCLILPMIHFRKYPEMFSQLIGYTLETHQDYNSLLQVKKNFEQLNVLVNQKLNNLDNLTKVVEIQKLFKNQLNLAVPTRRFVYEGELMKIIGQKPVKRKFVLFNDILIYGSINQKNASSPQVLELFQIVIQEIKNSNISGNNDEYNNNDNGNENDNENENENNNNNNNNNNSNDNDNNNNEEIEKEKQDKINYQNSFEIKTPKEIFTVITESIEIKKKWMEILNKQINEAISTKQRFQKGGNQIKTKKSKVETCTFCNKKFNKFRRRRDCKNCERVFCKKCCNNKIVIGSESNSPSRVCGECFKSLSLND</sequence>
<dbReference type="GO" id="GO:0008270">
    <property type="term" value="F:zinc ion binding"/>
    <property type="evidence" value="ECO:0007669"/>
    <property type="project" value="UniProtKB-KW"/>
</dbReference>
<dbReference type="Pfam" id="PF03456">
    <property type="entry name" value="uDENN"/>
    <property type="match status" value="1"/>
</dbReference>
<name>A0AAV8A2Z0_9EUKA</name>
<evidence type="ECO:0000256" key="9">
    <source>
        <dbReference type="SAM" id="MobiDB-lite"/>
    </source>
</evidence>
<dbReference type="InterPro" id="IPR001849">
    <property type="entry name" value="PH_domain"/>
</dbReference>
<comment type="subcellular location">
    <subcellularLocation>
        <location evidence="1">Cytoplasm</location>
        <location evidence="1">Cytoskeleton</location>
    </subcellularLocation>
</comment>
<dbReference type="Pfam" id="PF00621">
    <property type="entry name" value="RhoGEF"/>
    <property type="match status" value="1"/>
</dbReference>
<keyword evidence="7" id="KW-0206">Cytoskeleton</keyword>
<dbReference type="AlphaFoldDB" id="A0AAV8A2Z0"/>
<feature type="compositionally biased region" description="Low complexity" evidence="9">
    <location>
        <begin position="936"/>
        <end position="948"/>
    </location>
</feature>
<evidence type="ECO:0000256" key="1">
    <source>
        <dbReference type="ARBA" id="ARBA00004245"/>
    </source>
</evidence>
<feature type="region of interest" description="Disordered" evidence="9">
    <location>
        <begin position="936"/>
        <end position="977"/>
    </location>
</feature>
<evidence type="ECO:0000259" key="12">
    <source>
        <dbReference type="PROSITE" id="PS50178"/>
    </source>
</evidence>
<proteinExistence type="predicted"/>
<dbReference type="Pfam" id="PF02141">
    <property type="entry name" value="DENN"/>
    <property type="match status" value="1"/>
</dbReference>
<evidence type="ECO:0000256" key="4">
    <source>
        <dbReference type="ARBA" id="ARBA00022723"/>
    </source>
</evidence>
<dbReference type="InterPro" id="IPR043153">
    <property type="entry name" value="DENN_C"/>
</dbReference>
<evidence type="ECO:0000256" key="6">
    <source>
        <dbReference type="ARBA" id="ARBA00022833"/>
    </source>
</evidence>
<dbReference type="InterPro" id="IPR013083">
    <property type="entry name" value="Znf_RING/FYVE/PHD"/>
</dbReference>
<dbReference type="GO" id="GO:0005737">
    <property type="term" value="C:cytoplasm"/>
    <property type="evidence" value="ECO:0007669"/>
    <property type="project" value="TreeGrafter"/>
</dbReference>
<dbReference type="PROSITE" id="PS50178">
    <property type="entry name" value="ZF_FYVE"/>
    <property type="match status" value="1"/>
</dbReference>
<evidence type="ECO:0000259" key="13">
    <source>
        <dbReference type="PROSITE" id="PS50211"/>
    </source>
</evidence>
<organism evidence="14 15">
    <name type="scientific">Anaeramoeba flamelloides</name>
    <dbReference type="NCBI Taxonomy" id="1746091"/>
    <lineage>
        <taxon>Eukaryota</taxon>
        <taxon>Metamonada</taxon>
        <taxon>Anaeramoebidae</taxon>
        <taxon>Anaeramoeba</taxon>
    </lineage>
</organism>
<dbReference type="PROSITE" id="PS50010">
    <property type="entry name" value="DH_2"/>
    <property type="match status" value="1"/>
</dbReference>
<reference evidence="14" key="1">
    <citation type="submission" date="2022-08" db="EMBL/GenBank/DDBJ databases">
        <title>Novel sulphate-reducing endosymbionts in the free-living metamonad Anaeramoeba.</title>
        <authorList>
            <person name="Jerlstrom-Hultqvist J."/>
            <person name="Cepicka I."/>
            <person name="Gallot-Lavallee L."/>
            <person name="Salas-Leiva D."/>
            <person name="Curtis B.A."/>
            <person name="Zahonova K."/>
            <person name="Pipaliya S."/>
            <person name="Dacks J."/>
            <person name="Roger A.J."/>
        </authorList>
    </citation>
    <scope>NUCLEOTIDE SEQUENCE</scope>
    <source>
        <strain evidence="14">Busselton2</strain>
    </source>
</reference>
<keyword evidence="2" id="KW-0963">Cytoplasm</keyword>
<dbReference type="InterPro" id="IPR011011">
    <property type="entry name" value="Znf_FYVE_PHD"/>
</dbReference>
<dbReference type="PANTHER" id="PTHR12673">
    <property type="entry name" value="FACIOGENITAL DYSPLASIA PROTEIN"/>
    <property type="match status" value="1"/>
</dbReference>
<dbReference type="InterPro" id="IPR000219">
    <property type="entry name" value="DH_dom"/>
</dbReference>
<dbReference type="Proteomes" id="UP001146793">
    <property type="component" value="Unassembled WGS sequence"/>
</dbReference>
<keyword evidence="3" id="KW-0344">Guanine-nucleotide releasing factor</keyword>
<dbReference type="InterPro" id="IPR037516">
    <property type="entry name" value="Tripartite_DENN"/>
</dbReference>
<keyword evidence="5 8" id="KW-0863">Zinc-finger</keyword>
<dbReference type="InterPro" id="IPR000306">
    <property type="entry name" value="Znf_FYVE"/>
</dbReference>
<dbReference type="PANTHER" id="PTHR12673:SF159">
    <property type="entry name" value="LD03170P"/>
    <property type="match status" value="1"/>
</dbReference>
<dbReference type="GO" id="GO:0005856">
    <property type="term" value="C:cytoskeleton"/>
    <property type="evidence" value="ECO:0007669"/>
    <property type="project" value="UniProtKB-SubCell"/>
</dbReference>
<feature type="domain" description="DH" evidence="11">
    <location>
        <begin position="669"/>
        <end position="848"/>
    </location>
</feature>
<feature type="region of interest" description="Disordered" evidence="9">
    <location>
        <begin position="582"/>
        <end position="631"/>
    </location>
</feature>
<dbReference type="SMART" id="SM00800">
    <property type="entry name" value="uDENN"/>
    <property type="match status" value="1"/>
</dbReference>
<evidence type="ECO:0000256" key="2">
    <source>
        <dbReference type="ARBA" id="ARBA00022490"/>
    </source>
</evidence>
<dbReference type="SUPFAM" id="SSF50729">
    <property type="entry name" value="PH domain-like"/>
    <property type="match status" value="1"/>
</dbReference>
<dbReference type="GO" id="GO:0005085">
    <property type="term" value="F:guanyl-nucleotide exchange factor activity"/>
    <property type="evidence" value="ECO:0007669"/>
    <property type="project" value="UniProtKB-KW"/>
</dbReference>
<evidence type="ECO:0000313" key="14">
    <source>
        <dbReference type="EMBL" id="KAJ3448651.1"/>
    </source>
</evidence>
<protein>
    <submittedName>
        <fullName evidence="14">Receptor mediated endocytosis</fullName>
    </submittedName>
</protein>
<feature type="domain" description="FYVE-type" evidence="12">
    <location>
        <begin position="1045"/>
        <end position="1104"/>
    </location>
</feature>
<dbReference type="InterPro" id="IPR011993">
    <property type="entry name" value="PH-like_dom_sf"/>
</dbReference>
<dbReference type="Gene3D" id="1.20.900.10">
    <property type="entry name" value="Dbl homology (DH) domain"/>
    <property type="match status" value="1"/>
</dbReference>
<dbReference type="PROSITE" id="PS50211">
    <property type="entry name" value="DENN"/>
    <property type="match status" value="1"/>
</dbReference>
<dbReference type="SMART" id="SM00799">
    <property type="entry name" value="DENN"/>
    <property type="match status" value="1"/>
</dbReference>
<keyword evidence="6" id="KW-0862">Zinc</keyword>
<evidence type="ECO:0000259" key="11">
    <source>
        <dbReference type="PROSITE" id="PS50010"/>
    </source>
</evidence>
<keyword evidence="4" id="KW-0479">Metal-binding</keyword>
<dbReference type="InterPro" id="IPR001194">
    <property type="entry name" value="cDENN_dom"/>
</dbReference>
<dbReference type="Gene3D" id="3.30.450.200">
    <property type="match status" value="1"/>
</dbReference>
<evidence type="ECO:0000313" key="15">
    <source>
        <dbReference type="Proteomes" id="UP001146793"/>
    </source>
</evidence>
<evidence type="ECO:0000256" key="5">
    <source>
        <dbReference type="ARBA" id="ARBA00022771"/>
    </source>
</evidence>
<evidence type="ECO:0000256" key="3">
    <source>
        <dbReference type="ARBA" id="ARBA00022658"/>
    </source>
</evidence>
<feature type="compositionally biased region" description="Basic and acidic residues" evidence="9">
    <location>
        <begin position="201"/>
        <end position="265"/>
    </location>
</feature>
<comment type="caution">
    <text evidence="14">The sequence shown here is derived from an EMBL/GenBank/DDBJ whole genome shotgun (WGS) entry which is preliminary data.</text>
</comment>
<feature type="domain" description="UDENN" evidence="13">
    <location>
        <begin position="7"/>
        <end position="519"/>
    </location>
</feature>
<evidence type="ECO:0000256" key="8">
    <source>
        <dbReference type="PROSITE-ProRule" id="PRU00091"/>
    </source>
</evidence>
<dbReference type="Pfam" id="PF01363">
    <property type="entry name" value="FYVE"/>
    <property type="match status" value="1"/>
</dbReference>
<accession>A0AAV8A2Z0</accession>
<dbReference type="SUPFAM" id="SSF48065">
    <property type="entry name" value="DBL homology domain (DH-domain)"/>
    <property type="match status" value="1"/>
</dbReference>
<evidence type="ECO:0000256" key="7">
    <source>
        <dbReference type="ARBA" id="ARBA00023212"/>
    </source>
</evidence>
<feature type="domain" description="PH" evidence="10">
    <location>
        <begin position="877"/>
        <end position="1025"/>
    </location>
</feature>
<dbReference type="SMART" id="SM00325">
    <property type="entry name" value="RhoGEF"/>
    <property type="match status" value="1"/>
</dbReference>
<dbReference type="InterPro" id="IPR035899">
    <property type="entry name" value="DBL_dom_sf"/>
</dbReference>
<dbReference type="InterPro" id="IPR017455">
    <property type="entry name" value="Znf_FYVE-rel"/>
</dbReference>
<feature type="region of interest" description="Disordered" evidence="9">
    <location>
        <begin position="192"/>
        <end position="273"/>
    </location>
</feature>
<dbReference type="Gene3D" id="2.30.29.30">
    <property type="entry name" value="Pleckstrin-homology domain (PH domain)/Phosphotyrosine-binding domain (PTB)"/>
    <property type="match status" value="1"/>
</dbReference>
<dbReference type="Gene3D" id="3.40.50.11500">
    <property type="match status" value="1"/>
</dbReference>
<feature type="compositionally biased region" description="Basic and acidic residues" evidence="9">
    <location>
        <begin position="616"/>
        <end position="626"/>
    </location>
</feature>
<dbReference type="InterPro" id="IPR005113">
    <property type="entry name" value="uDENN_dom"/>
</dbReference>
<gene>
    <name evidence="14" type="ORF">M0812_01133</name>
</gene>